<name>A0ABD0KTG5_9CAEN</name>
<accession>A0ABD0KTG5</accession>
<gene>
    <name evidence="2" type="ORF">BaRGS_00018762</name>
</gene>
<organism evidence="2 3">
    <name type="scientific">Batillaria attramentaria</name>
    <dbReference type="NCBI Taxonomy" id="370345"/>
    <lineage>
        <taxon>Eukaryota</taxon>
        <taxon>Metazoa</taxon>
        <taxon>Spiralia</taxon>
        <taxon>Lophotrochozoa</taxon>
        <taxon>Mollusca</taxon>
        <taxon>Gastropoda</taxon>
        <taxon>Caenogastropoda</taxon>
        <taxon>Sorbeoconcha</taxon>
        <taxon>Cerithioidea</taxon>
        <taxon>Batillariidae</taxon>
        <taxon>Batillaria</taxon>
    </lineage>
</organism>
<comment type="caution">
    <text evidence="2">The sequence shown here is derived from an EMBL/GenBank/DDBJ whole genome shotgun (WGS) entry which is preliminary data.</text>
</comment>
<evidence type="ECO:0000313" key="3">
    <source>
        <dbReference type="Proteomes" id="UP001519460"/>
    </source>
</evidence>
<protein>
    <submittedName>
        <fullName evidence="2">Uncharacterized protein</fullName>
    </submittedName>
</protein>
<feature type="region of interest" description="Disordered" evidence="1">
    <location>
        <begin position="93"/>
        <end position="120"/>
    </location>
</feature>
<reference evidence="2 3" key="1">
    <citation type="journal article" date="2023" name="Sci. Data">
        <title>Genome assembly of the Korean intertidal mud-creeper Batillaria attramentaria.</title>
        <authorList>
            <person name="Patra A.K."/>
            <person name="Ho P.T."/>
            <person name="Jun S."/>
            <person name="Lee S.J."/>
            <person name="Kim Y."/>
            <person name="Won Y.J."/>
        </authorList>
    </citation>
    <scope>NUCLEOTIDE SEQUENCE [LARGE SCALE GENOMIC DNA]</scope>
    <source>
        <strain evidence="2">Wonlab-2016</strain>
    </source>
</reference>
<proteinExistence type="predicted"/>
<sequence length="347" mass="38854">MAESVLLAGDYPSSQLQSLETVYEDQFSGPEWQRIKAFEWNFQLFCEDPKRFSLEELCEKKWLLYKSFQSLHQAQSGLQNILLNLNKCELETNQQSATPEKDPEERASSTVVTTECKRRQTRSPQIANGRLKVKAEPPDQDLVESAVVRMPCNRTPTSVPQIKNGRLEQEPSDRDHEERAAFAVAIQGCESTPTCSPQIENSTLKQEPPETAAGSVVSTDCTKEQTCFPHFEKVRLKLGPTAEDLVEGAATAVVSTDRMRTQICSPQIENIKQEPPWEDSEETAADCERAQSCLPQIQNGNLKKEPLKGTAETSAAAVVRMAFKRTRSPLYQCSSLEKIPRLNSTSE</sequence>
<dbReference type="Proteomes" id="UP001519460">
    <property type="component" value="Unassembled WGS sequence"/>
</dbReference>
<feature type="region of interest" description="Disordered" evidence="1">
    <location>
        <begin position="193"/>
        <end position="217"/>
    </location>
</feature>
<dbReference type="AlphaFoldDB" id="A0ABD0KTG5"/>
<keyword evidence="3" id="KW-1185">Reference proteome</keyword>
<evidence type="ECO:0000313" key="2">
    <source>
        <dbReference type="EMBL" id="KAK7490062.1"/>
    </source>
</evidence>
<feature type="compositionally biased region" description="Polar residues" evidence="1">
    <location>
        <begin position="193"/>
        <end position="205"/>
    </location>
</feature>
<evidence type="ECO:0000256" key="1">
    <source>
        <dbReference type="SAM" id="MobiDB-lite"/>
    </source>
</evidence>
<dbReference type="EMBL" id="JACVVK020000131">
    <property type="protein sequence ID" value="KAK7490062.1"/>
    <property type="molecule type" value="Genomic_DNA"/>
</dbReference>